<accession>A0EI08</accession>
<name>A0EI08_PARTE</name>
<dbReference type="OrthoDB" id="289296at2759"/>
<dbReference type="Proteomes" id="UP000000600">
    <property type="component" value="Unassembled WGS sequence"/>
</dbReference>
<evidence type="ECO:0000313" key="3">
    <source>
        <dbReference type="Proteomes" id="UP000000600"/>
    </source>
</evidence>
<proteinExistence type="predicted"/>
<keyword evidence="1" id="KW-0472">Membrane</keyword>
<feature type="transmembrane region" description="Helical" evidence="1">
    <location>
        <begin position="71"/>
        <end position="98"/>
    </location>
</feature>
<organism evidence="2 3">
    <name type="scientific">Paramecium tetraurelia</name>
    <dbReference type="NCBI Taxonomy" id="5888"/>
    <lineage>
        <taxon>Eukaryota</taxon>
        <taxon>Sar</taxon>
        <taxon>Alveolata</taxon>
        <taxon>Ciliophora</taxon>
        <taxon>Intramacronucleata</taxon>
        <taxon>Oligohymenophorea</taxon>
        <taxon>Peniculida</taxon>
        <taxon>Parameciidae</taxon>
        <taxon>Paramecium</taxon>
    </lineage>
</organism>
<dbReference type="InParanoid" id="A0EI08"/>
<dbReference type="GeneID" id="5048107"/>
<dbReference type="KEGG" id="ptm:GSPATT00027276001"/>
<feature type="transmembrane region" description="Helical" evidence="1">
    <location>
        <begin position="12"/>
        <end position="32"/>
    </location>
</feature>
<evidence type="ECO:0000313" key="2">
    <source>
        <dbReference type="EMBL" id="CAK94949.1"/>
    </source>
</evidence>
<evidence type="ECO:0008006" key="4">
    <source>
        <dbReference type="Google" id="ProtNLM"/>
    </source>
</evidence>
<keyword evidence="1" id="KW-1133">Transmembrane helix</keyword>
<keyword evidence="3" id="KW-1185">Reference proteome</keyword>
<feature type="transmembrane region" description="Helical" evidence="1">
    <location>
        <begin position="226"/>
        <end position="248"/>
    </location>
</feature>
<reference evidence="2 3" key="1">
    <citation type="journal article" date="2006" name="Nature">
        <title>Global trends of whole-genome duplications revealed by the ciliate Paramecium tetraurelia.</title>
        <authorList>
            <consortium name="Genoscope"/>
            <person name="Aury J.-M."/>
            <person name="Jaillon O."/>
            <person name="Duret L."/>
            <person name="Noel B."/>
            <person name="Jubin C."/>
            <person name="Porcel B.M."/>
            <person name="Segurens B."/>
            <person name="Daubin V."/>
            <person name="Anthouard V."/>
            <person name="Aiach N."/>
            <person name="Arnaiz O."/>
            <person name="Billaut A."/>
            <person name="Beisson J."/>
            <person name="Blanc I."/>
            <person name="Bouhouche K."/>
            <person name="Camara F."/>
            <person name="Duharcourt S."/>
            <person name="Guigo R."/>
            <person name="Gogendeau D."/>
            <person name="Katinka M."/>
            <person name="Keller A.-M."/>
            <person name="Kissmehl R."/>
            <person name="Klotz C."/>
            <person name="Koll F."/>
            <person name="Le Moue A."/>
            <person name="Lepere C."/>
            <person name="Malinsky S."/>
            <person name="Nowacki M."/>
            <person name="Nowak J.K."/>
            <person name="Plattner H."/>
            <person name="Poulain J."/>
            <person name="Ruiz F."/>
            <person name="Serrano V."/>
            <person name="Zagulski M."/>
            <person name="Dessen P."/>
            <person name="Betermier M."/>
            <person name="Weissenbach J."/>
            <person name="Scarpelli C."/>
            <person name="Schachter V."/>
            <person name="Sperling L."/>
            <person name="Meyer E."/>
            <person name="Cohen J."/>
            <person name="Wincker P."/>
        </authorList>
    </citation>
    <scope>NUCLEOTIDE SEQUENCE [LARGE SCALE GENOMIC DNA]</scope>
    <source>
        <strain evidence="2 3">Stock d4-2</strain>
    </source>
</reference>
<dbReference type="HOGENOM" id="CLU_1036097_0_0_1"/>
<protein>
    <recommendedName>
        <fullName evidence="4">Tetraspanin</fullName>
    </recommendedName>
</protein>
<keyword evidence="1" id="KW-0812">Transmembrane</keyword>
<dbReference type="EMBL" id="CT868680">
    <property type="protein sequence ID" value="CAK94949.1"/>
    <property type="molecule type" value="Genomic_DNA"/>
</dbReference>
<dbReference type="RefSeq" id="XP_001462322.1">
    <property type="nucleotide sequence ID" value="XM_001462285.2"/>
</dbReference>
<sequence>MCLPLKFIQLFIRINCFCFIILGIVLISQVFVTLSQGVSSDGEGIVFTFSVGLAVVIVGASGLLSSYCPNFCIIFIYSCFIIFIGVLTAYITISLTILKNQLHLNYLLLRKQRSKFYGRKLNFVNMTAFVISRKSKTGILTTWRIIAYIIQPIDKSVIQHNIKNAKSGLKLMELHILTLHIWRKNIVVLDGANLIQSTFFQTSIMGSHACYPYFEQEYEYYVNKSYIDYLIVDFLYLFNLCFAICQCYQTSRNKKSRIYPQILYELAPQ</sequence>
<evidence type="ECO:0000256" key="1">
    <source>
        <dbReference type="SAM" id="Phobius"/>
    </source>
</evidence>
<dbReference type="AlphaFoldDB" id="A0EI08"/>
<feature type="transmembrane region" description="Helical" evidence="1">
    <location>
        <begin position="44"/>
        <end position="64"/>
    </location>
</feature>
<dbReference type="OMA" id="ACYPYFE"/>
<gene>
    <name evidence="2" type="ORF">GSPATT00027276001</name>
</gene>